<gene>
    <name evidence="1" type="ORF">LOK49_LG12G03010</name>
</gene>
<comment type="caution">
    <text evidence="1">The sequence shown here is derived from an EMBL/GenBank/DDBJ whole genome shotgun (WGS) entry which is preliminary data.</text>
</comment>
<keyword evidence="2" id="KW-1185">Reference proteome</keyword>
<proteinExistence type="predicted"/>
<accession>A0ACC0FQS1</accession>
<protein>
    <submittedName>
        <fullName evidence="1">Vesicle-associated membrane protein 726</fullName>
    </submittedName>
</protein>
<sequence>MFIRAHGTTSGIVHSIDIHPSRKHTCILAILGGSLLGTFLSEKGNLVLFQEENLNLVLLFILLTSAGFRVLSVKEMGQQSLIYSFMARGTVVLAEFTGNFTSIASQCLQKLPSSNRHTSLLIYIL</sequence>
<evidence type="ECO:0000313" key="2">
    <source>
        <dbReference type="Proteomes" id="UP001060215"/>
    </source>
</evidence>
<evidence type="ECO:0000313" key="1">
    <source>
        <dbReference type="EMBL" id="KAI7991122.1"/>
    </source>
</evidence>
<dbReference type="EMBL" id="CM045770">
    <property type="protein sequence ID" value="KAI7991122.1"/>
    <property type="molecule type" value="Genomic_DNA"/>
</dbReference>
<reference evidence="1 2" key="1">
    <citation type="journal article" date="2022" name="Plant J.">
        <title>Chromosome-level genome of Camellia lanceoleosa provides a valuable resource for understanding genome evolution and self-incompatibility.</title>
        <authorList>
            <person name="Gong W."/>
            <person name="Xiao S."/>
            <person name="Wang L."/>
            <person name="Liao Z."/>
            <person name="Chang Y."/>
            <person name="Mo W."/>
            <person name="Hu G."/>
            <person name="Li W."/>
            <person name="Zhao G."/>
            <person name="Zhu H."/>
            <person name="Hu X."/>
            <person name="Ji K."/>
            <person name="Xiang X."/>
            <person name="Song Q."/>
            <person name="Yuan D."/>
            <person name="Jin S."/>
            <person name="Zhang L."/>
        </authorList>
    </citation>
    <scope>NUCLEOTIDE SEQUENCE [LARGE SCALE GENOMIC DNA]</scope>
    <source>
        <strain evidence="1">SQ_2022a</strain>
    </source>
</reference>
<organism evidence="1 2">
    <name type="scientific">Camellia lanceoleosa</name>
    <dbReference type="NCBI Taxonomy" id="1840588"/>
    <lineage>
        <taxon>Eukaryota</taxon>
        <taxon>Viridiplantae</taxon>
        <taxon>Streptophyta</taxon>
        <taxon>Embryophyta</taxon>
        <taxon>Tracheophyta</taxon>
        <taxon>Spermatophyta</taxon>
        <taxon>Magnoliopsida</taxon>
        <taxon>eudicotyledons</taxon>
        <taxon>Gunneridae</taxon>
        <taxon>Pentapetalae</taxon>
        <taxon>asterids</taxon>
        <taxon>Ericales</taxon>
        <taxon>Theaceae</taxon>
        <taxon>Camellia</taxon>
    </lineage>
</organism>
<name>A0ACC0FQS1_9ERIC</name>
<dbReference type="Proteomes" id="UP001060215">
    <property type="component" value="Chromosome 13"/>
</dbReference>